<dbReference type="Proteomes" id="UP000587524">
    <property type="component" value="Unassembled WGS sequence"/>
</dbReference>
<reference evidence="2 3" key="1">
    <citation type="submission" date="2020-08" db="EMBL/GenBank/DDBJ databases">
        <title>Genomic Encyclopedia of Type Strains, Phase IV (KMG-IV): sequencing the most valuable type-strain genomes for metagenomic binning, comparative biology and taxonomic classification.</title>
        <authorList>
            <person name="Goeker M."/>
        </authorList>
    </citation>
    <scope>NUCLEOTIDE SEQUENCE [LARGE SCALE GENOMIC DNA]</scope>
    <source>
        <strain evidence="2 3">DSM 17455</strain>
    </source>
</reference>
<keyword evidence="1" id="KW-1133">Transmembrane helix</keyword>
<protein>
    <recommendedName>
        <fullName evidence="4">Holin</fullName>
    </recommendedName>
</protein>
<evidence type="ECO:0008006" key="4">
    <source>
        <dbReference type="Google" id="ProtNLM"/>
    </source>
</evidence>
<dbReference type="RefSeq" id="WP_182573411.1">
    <property type="nucleotide sequence ID" value="NZ_JACJHY010000002.1"/>
</dbReference>
<evidence type="ECO:0000313" key="3">
    <source>
        <dbReference type="Proteomes" id="UP000587524"/>
    </source>
</evidence>
<proteinExistence type="predicted"/>
<dbReference type="EMBL" id="JACJHZ010000002">
    <property type="protein sequence ID" value="MBA9018563.1"/>
    <property type="molecule type" value="Genomic_DNA"/>
</dbReference>
<accession>A0ABR6C0S1</accession>
<evidence type="ECO:0000313" key="2">
    <source>
        <dbReference type="EMBL" id="MBA9018563.1"/>
    </source>
</evidence>
<sequence length="82" mass="9200">MLTTVMKTLARWRTWLFNTIAAIIVLMPDIATALVGYNWGDIVPPKYMPLVTLGIIVANIWMRPRPAVLAGDVEARPPRDEP</sequence>
<name>A0ABR6C0S1_9HYPH</name>
<organism evidence="2 3">
    <name type="scientific">Aminobacter ciceronei</name>
    <dbReference type="NCBI Taxonomy" id="150723"/>
    <lineage>
        <taxon>Bacteria</taxon>
        <taxon>Pseudomonadati</taxon>
        <taxon>Pseudomonadota</taxon>
        <taxon>Alphaproteobacteria</taxon>
        <taxon>Hyphomicrobiales</taxon>
        <taxon>Phyllobacteriaceae</taxon>
        <taxon>Aminobacter</taxon>
    </lineage>
</organism>
<keyword evidence="1" id="KW-0472">Membrane</keyword>
<keyword evidence="3" id="KW-1185">Reference proteome</keyword>
<gene>
    <name evidence="2" type="ORF">HNQ97_000549</name>
</gene>
<comment type="caution">
    <text evidence="2">The sequence shown here is derived from an EMBL/GenBank/DDBJ whole genome shotgun (WGS) entry which is preliminary data.</text>
</comment>
<evidence type="ECO:0000256" key="1">
    <source>
        <dbReference type="SAM" id="Phobius"/>
    </source>
</evidence>
<keyword evidence="1" id="KW-0812">Transmembrane</keyword>
<feature type="transmembrane region" description="Helical" evidence="1">
    <location>
        <begin position="15"/>
        <end position="40"/>
    </location>
</feature>